<feature type="region of interest" description="Disordered" evidence="1">
    <location>
        <begin position="203"/>
        <end position="276"/>
    </location>
</feature>
<dbReference type="VEuPathDB" id="FungiDB:CJJ09_004236"/>
<dbReference type="VEuPathDB" id="FungiDB:CJI97_005202"/>
<dbReference type="EMBL" id="LGST01000008">
    <property type="protein sequence ID" value="KNE01944.1"/>
    <property type="molecule type" value="Genomic_DNA"/>
</dbReference>
<dbReference type="VEuPathDB" id="FungiDB:QG37_01292"/>
<proteinExistence type="predicted"/>
<evidence type="ECO:0000313" key="3">
    <source>
        <dbReference type="Proteomes" id="UP000037122"/>
    </source>
</evidence>
<dbReference type="VEuPathDB" id="FungiDB:CJJ07_004595"/>
<evidence type="ECO:0000256" key="1">
    <source>
        <dbReference type="SAM" id="MobiDB-lite"/>
    </source>
</evidence>
<sequence length="276" mass="32020">MLPEVPPCNKCRRIGPILFPIWACEAQFNMDGSVRVDHGTGLMQLVWESMEYFYSFHALIVVGQRDKEAFFAAQNKWTQELDRFERHYKAWNLVQKQLKVGIEPNWTEYFKTCYGIPIRYLKPFSNVDVNHNSSCTWMGQNEPLNEGFCETPEDYEDQEPLFVESDISQELSLSGSQCALLLPLDDMYQPVELMRNEFEGTGKPQKVQFKRTPAKEKDRSLISNSNASASGQVASIDKIEIPRKMYGLPDEALRKKTRRKGKRSRRNYGKQEWGNN</sequence>
<reference evidence="3" key="1">
    <citation type="journal article" date="2015" name="BMC Genomics">
        <title>Draft genome of a commonly misdiagnosed multidrug resistant pathogen Candida auris.</title>
        <authorList>
            <person name="Chatterjee S."/>
            <person name="Alampalli S.V."/>
            <person name="Nageshan R.K."/>
            <person name="Chettiar S.T."/>
            <person name="Joshi S."/>
            <person name="Tatu U.S."/>
        </authorList>
    </citation>
    <scope>NUCLEOTIDE SEQUENCE [LARGE SCALE GENOMIC DNA]</scope>
    <source>
        <strain evidence="3">6684</strain>
    </source>
</reference>
<dbReference type="Proteomes" id="UP000037122">
    <property type="component" value="Unassembled WGS sequence"/>
</dbReference>
<feature type="compositionally biased region" description="Basic residues" evidence="1">
    <location>
        <begin position="255"/>
        <end position="268"/>
    </location>
</feature>
<dbReference type="VEuPathDB" id="FungiDB:B9J08_005118"/>
<comment type="caution">
    <text evidence="2">The sequence shown here is derived from an EMBL/GenBank/DDBJ whole genome shotgun (WGS) entry which is preliminary data.</text>
</comment>
<evidence type="ECO:0000313" key="2">
    <source>
        <dbReference type="EMBL" id="KNE01944.1"/>
    </source>
</evidence>
<protein>
    <submittedName>
        <fullName evidence="2">Uncharacterized protein</fullName>
    </submittedName>
</protein>
<gene>
    <name evidence="2" type="ORF">QG37_01292</name>
</gene>
<feature type="compositionally biased region" description="Polar residues" evidence="1">
    <location>
        <begin position="221"/>
        <end position="233"/>
    </location>
</feature>
<dbReference type="AlphaFoldDB" id="A0A0L0P6L3"/>
<name>A0A0L0P6L3_CANAR</name>
<accession>A0A0L0P6L3</accession>
<organism evidence="2 3">
    <name type="scientific">Candidozyma auris</name>
    <name type="common">Yeast</name>
    <name type="synonym">Candida auris</name>
    <dbReference type="NCBI Taxonomy" id="498019"/>
    <lineage>
        <taxon>Eukaryota</taxon>
        <taxon>Fungi</taxon>
        <taxon>Dikarya</taxon>
        <taxon>Ascomycota</taxon>
        <taxon>Saccharomycotina</taxon>
        <taxon>Pichiomycetes</taxon>
        <taxon>Metschnikowiaceae</taxon>
        <taxon>Candidozyma</taxon>
    </lineage>
</organism>
<dbReference type="VEuPathDB" id="FungiDB:CJI96_0003907"/>